<dbReference type="SMART" id="SM00220">
    <property type="entry name" value="S_TKc"/>
    <property type="match status" value="1"/>
</dbReference>
<keyword evidence="1" id="KW-0808">Transferase</keyword>
<keyword evidence="4 10" id="KW-0067">ATP-binding</keyword>
<organism evidence="13 14">
    <name type="scientific">Cylindrotheca closterium</name>
    <dbReference type="NCBI Taxonomy" id="2856"/>
    <lineage>
        <taxon>Eukaryota</taxon>
        <taxon>Sar</taxon>
        <taxon>Stramenopiles</taxon>
        <taxon>Ochrophyta</taxon>
        <taxon>Bacillariophyta</taxon>
        <taxon>Bacillariophyceae</taxon>
        <taxon>Bacillariophycidae</taxon>
        <taxon>Bacillariales</taxon>
        <taxon>Bacillariaceae</taxon>
        <taxon>Cylindrotheca</taxon>
    </lineage>
</organism>
<dbReference type="PANTHER" id="PTHR48013:SF9">
    <property type="entry name" value="DUAL SPECIFICITY MITOGEN-ACTIVATED PROTEIN KINASE KINASE 5"/>
    <property type="match status" value="1"/>
</dbReference>
<feature type="domain" description="Protein kinase" evidence="12">
    <location>
        <begin position="64"/>
        <end position="326"/>
    </location>
</feature>
<evidence type="ECO:0000313" key="13">
    <source>
        <dbReference type="EMBL" id="CAJ1937676.1"/>
    </source>
</evidence>
<dbReference type="InterPro" id="IPR011009">
    <property type="entry name" value="Kinase-like_dom_sf"/>
</dbReference>
<evidence type="ECO:0000256" key="9">
    <source>
        <dbReference type="ARBA" id="ARBA00051693"/>
    </source>
</evidence>
<evidence type="ECO:0000256" key="4">
    <source>
        <dbReference type="ARBA" id="ARBA00022840"/>
    </source>
</evidence>
<dbReference type="PROSITE" id="PS00108">
    <property type="entry name" value="PROTEIN_KINASE_ST"/>
    <property type="match status" value="1"/>
</dbReference>
<comment type="catalytic activity">
    <reaction evidence="8">
        <text>L-threonyl-[protein] + ATP = O-phospho-L-threonyl-[protein] + ADP + H(+)</text>
        <dbReference type="Rhea" id="RHEA:46608"/>
        <dbReference type="Rhea" id="RHEA-COMP:11060"/>
        <dbReference type="Rhea" id="RHEA-COMP:11605"/>
        <dbReference type="ChEBI" id="CHEBI:15378"/>
        <dbReference type="ChEBI" id="CHEBI:30013"/>
        <dbReference type="ChEBI" id="CHEBI:30616"/>
        <dbReference type="ChEBI" id="CHEBI:61977"/>
        <dbReference type="ChEBI" id="CHEBI:456216"/>
        <dbReference type="EC" id="2.7.12.2"/>
    </reaction>
</comment>
<keyword evidence="2 10" id="KW-0547">Nucleotide-binding</keyword>
<dbReference type="InterPro" id="IPR017441">
    <property type="entry name" value="Protein_kinase_ATP_BS"/>
</dbReference>
<dbReference type="GO" id="GO:0004674">
    <property type="term" value="F:protein serine/threonine kinase activity"/>
    <property type="evidence" value="ECO:0007669"/>
    <property type="project" value="UniProtKB-KW"/>
</dbReference>
<evidence type="ECO:0000256" key="11">
    <source>
        <dbReference type="RuleBase" id="RU000304"/>
    </source>
</evidence>
<dbReference type="InterPro" id="IPR000719">
    <property type="entry name" value="Prot_kinase_dom"/>
</dbReference>
<dbReference type="SUPFAM" id="SSF56112">
    <property type="entry name" value="Protein kinase-like (PK-like)"/>
    <property type="match status" value="1"/>
</dbReference>
<evidence type="ECO:0000256" key="1">
    <source>
        <dbReference type="ARBA" id="ARBA00022679"/>
    </source>
</evidence>
<evidence type="ECO:0000256" key="8">
    <source>
        <dbReference type="ARBA" id="ARBA00049299"/>
    </source>
</evidence>
<dbReference type="InterPro" id="IPR008271">
    <property type="entry name" value="Ser/Thr_kinase_AS"/>
</dbReference>
<dbReference type="AlphaFoldDB" id="A0AAD2FKG6"/>
<evidence type="ECO:0000256" key="5">
    <source>
        <dbReference type="ARBA" id="ARBA00038035"/>
    </source>
</evidence>
<dbReference type="Pfam" id="PF00069">
    <property type="entry name" value="Pkinase"/>
    <property type="match status" value="1"/>
</dbReference>
<evidence type="ECO:0000313" key="14">
    <source>
        <dbReference type="Proteomes" id="UP001295423"/>
    </source>
</evidence>
<dbReference type="EMBL" id="CAKOGP040000668">
    <property type="protein sequence ID" value="CAJ1937676.1"/>
    <property type="molecule type" value="Genomic_DNA"/>
</dbReference>
<dbReference type="PROSITE" id="PS00107">
    <property type="entry name" value="PROTEIN_KINASE_ATP"/>
    <property type="match status" value="1"/>
</dbReference>
<evidence type="ECO:0000256" key="7">
    <source>
        <dbReference type="ARBA" id="ARBA00049014"/>
    </source>
</evidence>
<dbReference type="GO" id="GO:0004708">
    <property type="term" value="F:MAP kinase kinase activity"/>
    <property type="evidence" value="ECO:0007669"/>
    <property type="project" value="UniProtKB-EC"/>
</dbReference>
<dbReference type="PANTHER" id="PTHR48013">
    <property type="entry name" value="DUAL SPECIFICITY MITOGEN-ACTIVATED PROTEIN KINASE KINASE 5-RELATED"/>
    <property type="match status" value="1"/>
</dbReference>
<comment type="similarity">
    <text evidence="5">Belongs to the protein kinase superfamily. STE Ser/Thr protein kinase family. MAP kinase kinase subfamily.</text>
</comment>
<proteinExistence type="inferred from homology"/>
<sequence length="348" mass="39007">MKRKVLGGLNINVDLVNDEHSKAKRIAFDMNDTTYRHDGFSIGQDYLRLEGKTISRGDLLPKALVIDDLIGEGAFSQVHKGLWTTHKKKGTHEKQVPVAVKQFSVLDSSEQRHDMLLKEIRALCKVECKCLVQFFGAFLEKDVVTLVLEFMDRGSVEQLLKRKSNGLGENFVASLTFQMLWGLSYLHHEKIIHRDIKPGNVLIHSTGQIKLCDFGIVSLSEQTLSSTVVGTSRYMAPERLRAQPYGRSSDMWSAGLVILECITGKCRWGDCTSIVSLLMTVEEASPETMVPDSISSTKLKEMLHSCLNQDPGKRIPAKLLLKSPWFQKDHDIATLSDAIKVSKDSYPC</sequence>
<evidence type="ECO:0000259" key="12">
    <source>
        <dbReference type="PROSITE" id="PS50011"/>
    </source>
</evidence>
<accession>A0AAD2FKG6</accession>
<keyword evidence="3" id="KW-0418">Kinase</keyword>
<evidence type="ECO:0000256" key="2">
    <source>
        <dbReference type="ARBA" id="ARBA00022741"/>
    </source>
</evidence>
<evidence type="ECO:0000256" key="10">
    <source>
        <dbReference type="PROSITE-ProRule" id="PRU10141"/>
    </source>
</evidence>
<protein>
    <recommendedName>
        <fullName evidence="6">mitogen-activated protein kinase kinase</fullName>
        <ecNumber evidence="6">2.7.12.2</ecNumber>
    </recommendedName>
</protein>
<evidence type="ECO:0000256" key="6">
    <source>
        <dbReference type="ARBA" id="ARBA00038999"/>
    </source>
</evidence>
<keyword evidence="14" id="KW-1185">Reference proteome</keyword>
<comment type="catalytic activity">
    <reaction evidence="9">
        <text>L-tyrosyl-[protein] + ATP = O-phospho-L-tyrosyl-[protein] + ADP + H(+)</text>
        <dbReference type="Rhea" id="RHEA:10596"/>
        <dbReference type="Rhea" id="RHEA-COMP:10136"/>
        <dbReference type="Rhea" id="RHEA-COMP:20101"/>
        <dbReference type="ChEBI" id="CHEBI:15378"/>
        <dbReference type="ChEBI" id="CHEBI:30616"/>
        <dbReference type="ChEBI" id="CHEBI:46858"/>
        <dbReference type="ChEBI" id="CHEBI:61978"/>
        <dbReference type="ChEBI" id="CHEBI:456216"/>
        <dbReference type="EC" id="2.7.12.2"/>
    </reaction>
</comment>
<reference evidence="13" key="1">
    <citation type="submission" date="2023-08" db="EMBL/GenBank/DDBJ databases">
        <authorList>
            <person name="Audoor S."/>
            <person name="Bilcke G."/>
        </authorList>
    </citation>
    <scope>NUCLEOTIDE SEQUENCE</scope>
</reference>
<evidence type="ECO:0000256" key="3">
    <source>
        <dbReference type="ARBA" id="ARBA00022777"/>
    </source>
</evidence>
<feature type="binding site" evidence="10">
    <location>
        <position position="101"/>
    </location>
    <ligand>
        <name>ATP</name>
        <dbReference type="ChEBI" id="CHEBI:30616"/>
    </ligand>
</feature>
<dbReference type="Proteomes" id="UP001295423">
    <property type="component" value="Unassembled WGS sequence"/>
</dbReference>
<dbReference type="GO" id="GO:0005524">
    <property type="term" value="F:ATP binding"/>
    <property type="evidence" value="ECO:0007669"/>
    <property type="project" value="UniProtKB-UniRule"/>
</dbReference>
<gene>
    <name evidence="13" type="ORF">CYCCA115_LOCUS5763</name>
</gene>
<comment type="caution">
    <text evidence="13">The sequence shown here is derived from an EMBL/GenBank/DDBJ whole genome shotgun (WGS) entry which is preliminary data.</text>
</comment>
<dbReference type="PROSITE" id="PS50011">
    <property type="entry name" value="PROTEIN_KINASE_DOM"/>
    <property type="match status" value="1"/>
</dbReference>
<comment type="catalytic activity">
    <reaction evidence="7">
        <text>L-seryl-[protein] + ATP = O-phospho-L-seryl-[protein] + ADP + H(+)</text>
        <dbReference type="Rhea" id="RHEA:17989"/>
        <dbReference type="Rhea" id="RHEA-COMP:9863"/>
        <dbReference type="Rhea" id="RHEA-COMP:11604"/>
        <dbReference type="ChEBI" id="CHEBI:15378"/>
        <dbReference type="ChEBI" id="CHEBI:29999"/>
        <dbReference type="ChEBI" id="CHEBI:30616"/>
        <dbReference type="ChEBI" id="CHEBI:83421"/>
        <dbReference type="ChEBI" id="CHEBI:456216"/>
        <dbReference type="EC" id="2.7.12.2"/>
    </reaction>
</comment>
<name>A0AAD2FKG6_9STRA</name>
<dbReference type="Gene3D" id="1.10.510.10">
    <property type="entry name" value="Transferase(Phosphotransferase) domain 1"/>
    <property type="match status" value="1"/>
</dbReference>
<keyword evidence="11" id="KW-0723">Serine/threonine-protein kinase</keyword>
<dbReference type="EC" id="2.7.12.2" evidence="6"/>